<dbReference type="GO" id="GO:0005737">
    <property type="term" value="C:cytoplasm"/>
    <property type="evidence" value="ECO:0007669"/>
    <property type="project" value="TreeGrafter"/>
</dbReference>
<name>A0A0N1NXA3_9EURO</name>
<feature type="domain" description="Amidohydrolase-related" evidence="5">
    <location>
        <begin position="22"/>
        <end position="336"/>
    </location>
</feature>
<reference evidence="6 7" key="1">
    <citation type="submission" date="2015-06" db="EMBL/GenBank/DDBJ databases">
        <title>Draft genome of the ant-associated black yeast Phialophora attae CBS 131958.</title>
        <authorList>
            <person name="Moreno L.F."/>
            <person name="Stielow B.J."/>
            <person name="de Hoog S."/>
            <person name="Vicente V.A."/>
            <person name="Weiss V.A."/>
            <person name="de Vries M."/>
            <person name="Cruz L.M."/>
            <person name="Souza E.M."/>
        </authorList>
    </citation>
    <scope>NUCLEOTIDE SEQUENCE [LARGE SCALE GENOMIC DNA]</scope>
    <source>
        <strain evidence="6 7">CBS 131958</strain>
    </source>
</reference>
<organism evidence="6 7">
    <name type="scientific">Cyphellophora attinorum</name>
    <dbReference type="NCBI Taxonomy" id="1664694"/>
    <lineage>
        <taxon>Eukaryota</taxon>
        <taxon>Fungi</taxon>
        <taxon>Dikarya</taxon>
        <taxon>Ascomycota</taxon>
        <taxon>Pezizomycotina</taxon>
        <taxon>Eurotiomycetes</taxon>
        <taxon>Chaetothyriomycetidae</taxon>
        <taxon>Chaetothyriales</taxon>
        <taxon>Cyphellophoraceae</taxon>
        <taxon>Cyphellophora</taxon>
    </lineage>
</organism>
<dbReference type="PANTHER" id="PTHR21240">
    <property type="entry name" value="2-AMINO-3-CARBOXYLMUCONATE-6-SEMIALDEHYDE DECARBOXYLASE"/>
    <property type="match status" value="1"/>
</dbReference>
<dbReference type="EMBL" id="LFJN01000057">
    <property type="protein sequence ID" value="KPI34540.1"/>
    <property type="molecule type" value="Genomic_DNA"/>
</dbReference>
<dbReference type="InterPro" id="IPR032466">
    <property type="entry name" value="Metal_Hydrolase"/>
</dbReference>
<dbReference type="Pfam" id="PF04909">
    <property type="entry name" value="Amidohydro_2"/>
    <property type="match status" value="1"/>
</dbReference>
<dbReference type="Gene3D" id="3.20.20.140">
    <property type="entry name" value="Metal-dependent hydrolases"/>
    <property type="match status" value="1"/>
</dbReference>
<dbReference type="InterPro" id="IPR032465">
    <property type="entry name" value="ACMSD"/>
</dbReference>
<gene>
    <name evidence="6" type="ORF">AB675_7389</name>
</gene>
<feature type="region of interest" description="Disordered" evidence="4">
    <location>
        <begin position="1"/>
        <end position="20"/>
    </location>
</feature>
<comment type="similarity">
    <text evidence="3">Belongs to the metallo-dependent hydrolases superfamily.</text>
</comment>
<dbReference type="AlphaFoldDB" id="A0A0N1NXA3"/>
<dbReference type="GO" id="GO:0016787">
    <property type="term" value="F:hydrolase activity"/>
    <property type="evidence" value="ECO:0007669"/>
    <property type="project" value="InterPro"/>
</dbReference>
<evidence type="ECO:0000256" key="4">
    <source>
        <dbReference type="SAM" id="MobiDB-lite"/>
    </source>
</evidence>
<evidence type="ECO:0000313" key="7">
    <source>
        <dbReference type="Proteomes" id="UP000038010"/>
    </source>
</evidence>
<dbReference type="GO" id="GO:0016831">
    <property type="term" value="F:carboxy-lyase activity"/>
    <property type="evidence" value="ECO:0007669"/>
    <property type="project" value="UniProtKB-KW"/>
</dbReference>
<dbReference type="SUPFAM" id="SSF51556">
    <property type="entry name" value="Metallo-dependent hydrolases"/>
    <property type="match status" value="1"/>
</dbReference>
<dbReference type="STRING" id="1664694.A0A0N1NXA3"/>
<dbReference type="VEuPathDB" id="FungiDB:AB675_7389"/>
<dbReference type="InterPro" id="IPR006680">
    <property type="entry name" value="Amidohydro-rel"/>
</dbReference>
<dbReference type="GeneID" id="28739633"/>
<keyword evidence="7" id="KW-1185">Reference proteome</keyword>
<accession>A0A0N1NXA3</accession>
<protein>
    <submittedName>
        <fullName evidence="6">2-amino-3-carboxymuconate-6-semialdehyde decarboxylase</fullName>
    </submittedName>
</protein>
<comment type="caution">
    <text evidence="6">The sequence shown here is derived from an EMBL/GenBank/DDBJ whole genome shotgun (WGS) entry which is preliminary data.</text>
</comment>
<keyword evidence="1 3" id="KW-0210">Decarboxylase</keyword>
<proteinExistence type="inferred from homology"/>
<keyword evidence="2 3" id="KW-0456">Lyase</keyword>
<dbReference type="OrthoDB" id="2832284at2759"/>
<evidence type="ECO:0000313" key="6">
    <source>
        <dbReference type="EMBL" id="KPI34540.1"/>
    </source>
</evidence>
<dbReference type="GO" id="GO:0019748">
    <property type="term" value="P:secondary metabolic process"/>
    <property type="evidence" value="ECO:0007669"/>
    <property type="project" value="TreeGrafter"/>
</dbReference>
<sequence length="347" mass="39236">MGSNTADQAPRPSQSFSGPGRIDVHHHCFPGEIQELQSEFENNSYNLNYTPFPKSAEEHLVYMDEVGIQTAVIAPSIKQEWHSTFSPAEFASLCRRSLQSQMKYVSHNPLRFGCFAMLPLPHIHETIEFVRETQAMSPRPDGFAVTTAMGQRYLGDKDFEPVWKELDALGSVIFIHPADTIMPPGLNFGPFVQEFPFDTCRAITSIISSGTLLRTPNIHFIFSHNGGAFPYLADRIGKQHTDNIVVKANEGLSTRELLSTKKIYFDTSISSPMQYALIKNLGMSTDQLLYATDFPYTKRYDNTTYLDGYDAPKESGLFDNKDMEKIVRLNALKLLPRLAKLYSEFWP</sequence>
<evidence type="ECO:0000256" key="3">
    <source>
        <dbReference type="RuleBase" id="RU366045"/>
    </source>
</evidence>
<dbReference type="PANTHER" id="PTHR21240:SF28">
    <property type="entry name" value="ISO-OROTATE DECARBOXYLASE (EUROFUNG)"/>
    <property type="match status" value="1"/>
</dbReference>
<feature type="compositionally biased region" description="Polar residues" evidence="4">
    <location>
        <begin position="1"/>
        <end position="17"/>
    </location>
</feature>
<evidence type="ECO:0000256" key="1">
    <source>
        <dbReference type="ARBA" id="ARBA00022793"/>
    </source>
</evidence>
<dbReference type="RefSeq" id="XP_017994503.1">
    <property type="nucleotide sequence ID" value="XM_018147753.1"/>
</dbReference>
<evidence type="ECO:0000256" key="2">
    <source>
        <dbReference type="ARBA" id="ARBA00023239"/>
    </source>
</evidence>
<dbReference type="Proteomes" id="UP000038010">
    <property type="component" value="Unassembled WGS sequence"/>
</dbReference>
<evidence type="ECO:0000259" key="5">
    <source>
        <dbReference type="Pfam" id="PF04909"/>
    </source>
</evidence>